<feature type="compositionally biased region" description="Basic and acidic residues" evidence="1">
    <location>
        <begin position="1"/>
        <end position="11"/>
    </location>
</feature>
<evidence type="ECO:0000313" key="4">
    <source>
        <dbReference type="Proteomes" id="UP000320216"/>
    </source>
</evidence>
<dbReference type="InterPro" id="IPR039422">
    <property type="entry name" value="MarR/SlyA-like"/>
</dbReference>
<dbReference type="Proteomes" id="UP000320216">
    <property type="component" value="Chromosome"/>
</dbReference>
<proteinExistence type="predicted"/>
<dbReference type="Pfam" id="PF12802">
    <property type="entry name" value="MarR_2"/>
    <property type="match status" value="1"/>
</dbReference>
<reference evidence="3 4" key="1">
    <citation type="submission" date="2019-07" db="EMBL/GenBank/DDBJ databases">
        <title>Full genome sequence of Humibacter sp. WJ7-1.</title>
        <authorList>
            <person name="Im W.-T."/>
        </authorList>
    </citation>
    <scope>NUCLEOTIDE SEQUENCE [LARGE SCALE GENOMIC DNA]</scope>
    <source>
        <strain evidence="3 4">WJ7-1</strain>
    </source>
</reference>
<dbReference type="SMART" id="SM00347">
    <property type="entry name" value="HTH_MARR"/>
    <property type="match status" value="1"/>
</dbReference>
<evidence type="ECO:0000313" key="3">
    <source>
        <dbReference type="EMBL" id="QDZ16206.1"/>
    </source>
</evidence>
<dbReference type="InterPro" id="IPR036390">
    <property type="entry name" value="WH_DNA-bd_sf"/>
</dbReference>
<dbReference type="PRINTS" id="PR00598">
    <property type="entry name" value="HTHMARR"/>
</dbReference>
<dbReference type="PANTHER" id="PTHR33164:SF106">
    <property type="entry name" value="TRANSCRIPTIONAL REGULATORY PROTEIN"/>
    <property type="match status" value="1"/>
</dbReference>
<evidence type="ECO:0000259" key="2">
    <source>
        <dbReference type="PROSITE" id="PS50995"/>
    </source>
</evidence>
<evidence type="ECO:0000256" key="1">
    <source>
        <dbReference type="SAM" id="MobiDB-lite"/>
    </source>
</evidence>
<dbReference type="OrthoDB" id="162531at2"/>
<organism evidence="3 4">
    <name type="scientific">Humibacter ginsenosidimutans</name>
    <dbReference type="NCBI Taxonomy" id="2599293"/>
    <lineage>
        <taxon>Bacteria</taxon>
        <taxon>Bacillati</taxon>
        <taxon>Actinomycetota</taxon>
        <taxon>Actinomycetes</taxon>
        <taxon>Micrococcales</taxon>
        <taxon>Microbacteriaceae</taxon>
        <taxon>Humibacter</taxon>
    </lineage>
</organism>
<sequence>MEISRPAEDARLTAPDAGSVHRAAGSAASTPDAHRASEASAAIRASFLSLVPRMLVLHDQVAKDVGLTPSELQALHVVSLASGTISPGELSRRTGLPPSSVTRAVDGLERRGFVHRSTDPSDQRRVMITVDEKAAAPVGERFDAYARAMRQVDVEFDAAELAVVARHWAALSRAVDEELERQG</sequence>
<dbReference type="InterPro" id="IPR000835">
    <property type="entry name" value="HTH_MarR-typ"/>
</dbReference>
<dbReference type="GO" id="GO:0006950">
    <property type="term" value="P:response to stress"/>
    <property type="evidence" value="ECO:0007669"/>
    <property type="project" value="TreeGrafter"/>
</dbReference>
<dbReference type="Gene3D" id="1.10.10.10">
    <property type="entry name" value="Winged helix-like DNA-binding domain superfamily/Winged helix DNA-binding domain"/>
    <property type="match status" value="1"/>
</dbReference>
<dbReference type="PROSITE" id="PS50995">
    <property type="entry name" value="HTH_MARR_2"/>
    <property type="match status" value="1"/>
</dbReference>
<dbReference type="RefSeq" id="WP_146322210.1">
    <property type="nucleotide sequence ID" value="NZ_CP042305.1"/>
</dbReference>
<keyword evidence="4" id="KW-1185">Reference proteome</keyword>
<feature type="domain" description="HTH marR-type" evidence="2">
    <location>
        <begin position="44"/>
        <end position="173"/>
    </location>
</feature>
<dbReference type="InterPro" id="IPR036388">
    <property type="entry name" value="WH-like_DNA-bd_sf"/>
</dbReference>
<dbReference type="EMBL" id="CP042305">
    <property type="protein sequence ID" value="QDZ16206.1"/>
    <property type="molecule type" value="Genomic_DNA"/>
</dbReference>
<protein>
    <submittedName>
        <fullName evidence="3">MarR family transcriptional regulator</fullName>
    </submittedName>
</protein>
<gene>
    <name evidence="3" type="ORF">FPZ11_16850</name>
</gene>
<dbReference type="GO" id="GO:0003700">
    <property type="term" value="F:DNA-binding transcription factor activity"/>
    <property type="evidence" value="ECO:0007669"/>
    <property type="project" value="InterPro"/>
</dbReference>
<dbReference type="KEGG" id="huw:FPZ11_16850"/>
<dbReference type="SUPFAM" id="SSF46785">
    <property type="entry name" value="Winged helix' DNA-binding domain"/>
    <property type="match status" value="1"/>
</dbReference>
<dbReference type="PANTHER" id="PTHR33164">
    <property type="entry name" value="TRANSCRIPTIONAL REGULATOR, MARR FAMILY"/>
    <property type="match status" value="1"/>
</dbReference>
<name>A0A5B8M740_9MICO</name>
<dbReference type="AlphaFoldDB" id="A0A5B8M740"/>
<feature type="region of interest" description="Disordered" evidence="1">
    <location>
        <begin position="1"/>
        <end position="33"/>
    </location>
</feature>
<accession>A0A5B8M740</accession>